<keyword evidence="2" id="KW-0540">Nuclease</keyword>
<dbReference type="InterPro" id="IPR036691">
    <property type="entry name" value="Endo/exonu/phosph_ase_sf"/>
</dbReference>
<dbReference type="Proteomes" id="UP000007303">
    <property type="component" value="Unassembled WGS sequence"/>
</dbReference>
<dbReference type="Ensembl" id="ENSTNIT00000000385.1">
    <property type="protein sequence ID" value="ENSTNIP00000001921.1"/>
    <property type="gene ID" value="ENSTNIG00000001098.1"/>
</dbReference>
<reference evidence="7" key="1">
    <citation type="journal article" date="2004" name="Nature">
        <title>Genome duplication in the teleost fish Tetraodon nigroviridis reveals the early vertebrate proto-karyotype.</title>
        <authorList>
            <person name="Jaillon O."/>
            <person name="Aury J.-M."/>
            <person name="Brunet F."/>
            <person name="Petit J.-L."/>
            <person name="Stange-Thomann N."/>
            <person name="Mauceli E."/>
            <person name="Bouneau L."/>
            <person name="Fischer C."/>
            <person name="Ozouf-Costaz C."/>
            <person name="Bernot A."/>
            <person name="Nicaud S."/>
            <person name="Jaffe D."/>
            <person name="Fisher S."/>
            <person name="Lutfalla G."/>
            <person name="Dossat C."/>
            <person name="Segurens B."/>
            <person name="Dasilva C."/>
            <person name="Salanoubat M."/>
            <person name="Levy M."/>
            <person name="Boudet N."/>
            <person name="Castellano S."/>
            <person name="Anthouard V."/>
            <person name="Jubin C."/>
            <person name="Castelli V."/>
            <person name="Katinka M."/>
            <person name="Vacherie B."/>
            <person name="Biemont C."/>
            <person name="Skalli Z."/>
            <person name="Cattolico L."/>
            <person name="Poulain J."/>
            <person name="De Berardinis V."/>
            <person name="Cruaud C."/>
            <person name="Duprat S."/>
            <person name="Brottier P."/>
            <person name="Coutanceau J.-P."/>
            <person name="Gouzy J."/>
            <person name="Parra G."/>
            <person name="Lardier G."/>
            <person name="Chapple C."/>
            <person name="McKernan K.J."/>
            <person name="McEwan P."/>
            <person name="Bosak S."/>
            <person name="Kellis M."/>
            <person name="Volff J.-N."/>
            <person name="Guigo R."/>
            <person name="Zody M.C."/>
            <person name="Mesirov J."/>
            <person name="Lindblad-Toh K."/>
            <person name="Birren B."/>
            <person name="Nusbaum C."/>
            <person name="Kahn D."/>
            <person name="Robinson-Rechavi M."/>
            <person name="Laudet V."/>
            <person name="Schachter V."/>
            <person name="Quetier F."/>
            <person name="Saurin W."/>
            <person name="Scarpelli C."/>
            <person name="Wincker P."/>
            <person name="Lander E.S."/>
            <person name="Weissenbach J."/>
            <person name="Roest Crollius H."/>
        </authorList>
    </citation>
    <scope>NUCLEOTIDE SEQUENCE [LARGE SCALE GENOMIC DNA]</scope>
</reference>
<protein>
    <submittedName>
        <fullName evidence="6">Deoxyribonuclease I</fullName>
    </submittedName>
</protein>
<proteinExistence type="inferred from homology"/>
<reference evidence="6" key="3">
    <citation type="submission" date="2025-09" db="UniProtKB">
        <authorList>
            <consortium name="Ensembl"/>
        </authorList>
    </citation>
    <scope>IDENTIFICATION</scope>
</reference>
<dbReference type="InterPro" id="IPR005135">
    <property type="entry name" value="Endo/exonuclease/phosphatase"/>
</dbReference>
<evidence type="ECO:0000256" key="4">
    <source>
        <dbReference type="ARBA" id="ARBA00022801"/>
    </source>
</evidence>
<dbReference type="Gene3D" id="3.60.10.10">
    <property type="entry name" value="Endonuclease/exonuclease/phosphatase"/>
    <property type="match status" value="1"/>
</dbReference>
<dbReference type="STRING" id="99883.ENSTNIP00000001921"/>
<comment type="similarity">
    <text evidence="1">Belongs to the DNase I family.</text>
</comment>
<dbReference type="GO" id="GO:0006308">
    <property type="term" value="P:DNA catabolic process"/>
    <property type="evidence" value="ECO:0007669"/>
    <property type="project" value="InterPro"/>
</dbReference>
<evidence type="ECO:0000313" key="7">
    <source>
        <dbReference type="Proteomes" id="UP000007303"/>
    </source>
</evidence>
<evidence type="ECO:0000256" key="2">
    <source>
        <dbReference type="ARBA" id="ARBA00022722"/>
    </source>
</evidence>
<accession>H3C105</accession>
<dbReference type="GeneTree" id="ENSGT00950000182846"/>
<dbReference type="InParanoid" id="H3C105"/>
<organism evidence="6 7">
    <name type="scientific">Tetraodon nigroviridis</name>
    <name type="common">Spotted green pufferfish</name>
    <name type="synonym">Chelonodon nigroviridis</name>
    <dbReference type="NCBI Taxonomy" id="99883"/>
    <lineage>
        <taxon>Eukaryota</taxon>
        <taxon>Metazoa</taxon>
        <taxon>Chordata</taxon>
        <taxon>Craniata</taxon>
        <taxon>Vertebrata</taxon>
        <taxon>Euteleostomi</taxon>
        <taxon>Actinopterygii</taxon>
        <taxon>Neopterygii</taxon>
        <taxon>Teleostei</taxon>
        <taxon>Neoteleostei</taxon>
        <taxon>Acanthomorphata</taxon>
        <taxon>Eupercaria</taxon>
        <taxon>Tetraodontiformes</taxon>
        <taxon>Tetradontoidea</taxon>
        <taxon>Tetraodontidae</taxon>
        <taxon>Tetraodon</taxon>
    </lineage>
</organism>
<dbReference type="GO" id="GO:0005634">
    <property type="term" value="C:nucleus"/>
    <property type="evidence" value="ECO:0007669"/>
    <property type="project" value="TreeGrafter"/>
</dbReference>
<dbReference type="HOGENOM" id="CLU_1414775_0_0_1"/>
<dbReference type="SMART" id="SM00476">
    <property type="entry name" value="DNaseIc"/>
    <property type="match status" value="1"/>
</dbReference>
<evidence type="ECO:0000256" key="3">
    <source>
        <dbReference type="ARBA" id="ARBA00022759"/>
    </source>
</evidence>
<dbReference type="SUPFAM" id="SSF56219">
    <property type="entry name" value="DNase I-like"/>
    <property type="match status" value="1"/>
</dbReference>
<evidence type="ECO:0000256" key="1">
    <source>
        <dbReference type="ARBA" id="ARBA00007359"/>
    </source>
</evidence>
<dbReference type="GO" id="GO:0003677">
    <property type="term" value="F:DNA binding"/>
    <property type="evidence" value="ECO:0007669"/>
    <property type="project" value="TreeGrafter"/>
</dbReference>
<sequence>MKSLHNAFVTINASAALLGNISTHLEKSSIITRQNFFPSLLFNSIKSHSHTVTSTVNLWVAAPIRRDIFSSTGMPACLWLRFSREPFVVMFSSTQAAVGNFVLIPQHTRPGSAVKEIDALYDVVADVYRRWNTKDILLLGDFNAGCNYVTQYDWQCIRLFTDKSFHWLITDAAVTTVSEPRAGPLRQDRGHH</sequence>
<keyword evidence="3" id="KW-0255">Endonuclease</keyword>
<dbReference type="PRINTS" id="PR00130">
    <property type="entry name" value="DNASEI"/>
</dbReference>
<reference evidence="6" key="2">
    <citation type="submission" date="2025-08" db="UniProtKB">
        <authorList>
            <consortium name="Ensembl"/>
        </authorList>
    </citation>
    <scope>IDENTIFICATION</scope>
</reference>
<dbReference type="PANTHER" id="PTHR11371:SF29">
    <property type="entry name" value="DEOXYRIBONUCLEASE-1-LIKE 2"/>
    <property type="match status" value="1"/>
</dbReference>
<dbReference type="GO" id="GO:0004530">
    <property type="term" value="F:deoxyribonuclease I activity"/>
    <property type="evidence" value="ECO:0007669"/>
    <property type="project" value="TreeGrafter"/>
</dbReference>
<dbReference type="Pfam" id="PF03372">
    <property type="entry name" value="Exo_endo_phos"/>
    <property type="match status" value="1"/>
</dbReference>
<dbReference type="AlphaFoldDB" id="H3C105"/>
<evidence type="ECO:0000313" key="6">
    <source>
        <dbReference type="Ensembl" id="ENSTNIP00000001921.1"/>
    </source>
</evidence>
<keyword evidence="4" id="KW-0378">Hydrolase</keyword>
<keyword evidence="7" id="KW-1185">Reference proteome</keyword>
<dbReference type="PANTHER" id="PTHR11371">
    <property type="entry name" value="DEOXYRIBONUCLEASE"/>
    <property type="match status" value="1"/>
</dbReference>
<evidence type="ECO:0000259" key="5">
    <source>
        <dbReference type="Pfam" id="PF03372"/>
    </source>
</evidence>
<dbReference type="InterPro" id="IPR016202">
    <property type="entry name" value="DNase_I"/>
</dbReference>
<feature type="domain" description="Endonuclease/exonuclease/phosphatase" evidence="5">
    <location>
        <begin position="65"/>
        <end position="169"/>
    </location>
</feature>
<name>H3C105_TETNG</name>